<comment type="caution">
    <text evidence="2">The sequence shown here is derived from an EMBL/GenBank/DDBJ whole genome shotgun (WGS) entry which is preliminary data.</text>
</comment>
<keyword evidence="2" id="KW-0067">ATP-binding</keyword>
<organism evidence="2 3">
    <name type="scientific">Nocardiopsis alborubida</name>
    <dbReference type="NCBI Taxonomy" id="146802"/>
    <lineage>
        <taxon>Bacteria</taxon>
        <taxon>Bacillati</taxon>
        <taxon>Actinomycetota</taxon>
        <taxon>Actinomycetes</taxon>
        <taxon>Streptosporangiales</taxon>
        <taxon>Nocardiopsidaceae</taxon>
        <taxon>Nocardiopsis</taxon>
    </lineage>
</organism>
<keyword evidence="2" id="KW-0547">Nucleotide-binding</keyword>
<dbReference type="EMBL" id="JAAXPG010000028">
    <property type="protein sequence ID" value="NKZ00857.1"/>
    <property type="molecule type" value="Genomic_DNA"/>
</dbReference>
<dbReference type="InterPro" id="IPR036890">
    <property type="entry name" value="HATPase_C_sf"/>
</dbReference>
<accession>A0A7X6RT41</accession>
<evidence type="ECO:0000313" key="3">
    <source>
        <dbReference type="Proteomes" id="UP000553209"/>
    </source>
</evidence>
<dbReference type="Proteomes" id="UP000553209">
    <property type="component" value="Unassembled WGS sequence"/>
</dbReference>
<dbReference type="Gene3D" id="3.30.565.10">
    <property type="entry name" value="Histidine kinase-like ATPase, C-terminal domain"/>
    <property type="match status" value="1"/>
</dbReference>
<reference evidence="2 3" key="1">
    <citation type="submission" date="2020-04" db="EMBL/GenBank/DDBJ databases">
        <title>MicrobeNet Type strains.</title>
        <authorList>
            <person name="Nicholson A.C."/>
        </authorList>
    </citation>
    <scope>NUCLEOTIDE SEQUENCE [LARGE SCALE GENOMIC DNA]</scope>
    <source>
        <strain evidence="2 3">ATCC 23612</strain>
    </source>
</reference>
<dbReference type="AlphaFoldDB" id="A0A7X6RT41"/>
<dbReference type="Pfam" id="PF13581">
    <property type="entry name" value="HATPase_c_2"/>
    <property type="match status" value="1"/>
</dbReference>
<dbReference type="GO" id="GO:0005524">
    <property type="term" value="F:ATP binding"/>
    <property type="evidence" value="ECO:0007669"/>
    <property type="project" value="UniProtKB-KW"/>
</dbReference>
<feature type="domain" description="Histidine kinase/HSP90-like ATPase" evidence="1">
    <location>
        <begin position="75"/>
        <end position="157"/>
    </location>
</feature>
<dbReference type="RefSeq" id="WP_061080056.1">
    <property type="nucleotide sequence ID" value="NZ_JAAXPG010000028.1"/>
</dbReference>
<sequence>MPATAPMPALPEVTVPLAELVPPRCRHYFTGRSDRAHYKMRRYDFGGSTQFMPLVRAFLDTCAAERDRDYRYLFTLLGSELANNALRHSRSGQPFGVYTLTCQRTRAGLRLTCRDQGSRDGRKAVLGQCCHLVPNPKGLDLAAESGRGLAMIDAFASSWGDNGICDYRQVWFFLAYDLTGSLWNTQQ</sequence>
<gene>
    <name evidence="2" type="ORF">HGB44_24760</name>
</gene>
<dbReference type="InterPro" id="IPR003594">
    <property type="entry name" value="HATPase_dom"/>
</dbReference>
<dbReference type="SUPFAM" id="SSF55874">
    <property type="entry name" value="ATPase domain of HSP90 chaperone/DNA topoisomerase II/histidine kinase"/>
    <property type="match status" value="1"/>
</dbReference>
<name>A0A7X6RT41_9ACTN</name>
<protein>
    <submittedName>
        <fullName evidence="2">ATP-binding protein</fullName>
    </submittedName>
</protein>
<proteinExistence type="predicted"/>
<evidence type="ECO:0000313" key="2">
    <source>
        <dbReference type="EMBL" id="NKZ00857.1"/>
    </source>
</evidence>
<keyword evidence="3" id="KW-1185">Reference proteome</keyword>
<dbReference type="CDD" id="cd16936">
    <property type="entry name" value="HATPase_RsbW-like"/>
    <property type="match status" value="1"/>
</dbReference>
<evidence type="ECO:0000259" key="1">
    <source>
        <dbReference type="Pfam" id="PF13581"/>
    </source>
</evidence>